<accession>A0A6J4T2F0</accession>
<gene>
    <name evidence="1" type="ORF">AVDCRST_MAG91-1703</name>
</gene>
<dbReference type="AlphaFoldDB" id="A0A6J4T2F0"/>
<proteinExistence type="predicted"/>
<dbReference type="EMBL" id="CADCVX010000327">
    <property type="protein sequence ID" value="CAA9512265.1"/>
    <property type="molecule type" value="Genomic_DNA"/>
</dbReference>
<name>A0A6J4T2F0_9SPHN</name>
<organism evidence="1">
    <name type="scientific">uncultured Sphingomonadaceae bacterium</name>
    <dbReference type="NCBI Taxonomy" id="169976"/>
    <lineage>
        <taxon>Bacteria</taxon>
        <taxon>Pseudomonadati</taxon>
        <taxon>Pseudomonadota</taxon>
        <taxon>Alphaproteobacteria</taxon>
        <taxon>Sphingomonadales</taxon>
        <taxon>Sphingomonadaceae</taxon>
        <taxon>environmental samples</taxon>
    </lineage>
</organism>
<protein>
    <submittedName>
        <fullName evidence="1">Uncharacterized protein</fullName>
    </submittedName>
</protein>
<reference evidence="1" key="1">
    <citation type="submission" date="2020-02" db="EMBL/GenBank/DDBJ databases">
        <authorList>
            <person name="Meier V. D."/>
        </authorList>
    </citation>
    <scope>NUCLEOTIDE SEQUENCE</scope>
    <source>
        <strain evidence="1">AVDCRST_MAG91</strain>
    </source>
</reference>
<sequence length="71" mass="7467">MIGKLIGAAVGRRVAGRYSGTQGAILGALAPVIMRRAFGPLGLALAGGYVAKKYYDSRRGRSARYRGPNVD</sequence>
<evidence type="ECO:0000313" key="1">
    <source>
        <dbReference type="EMBL" id="CAA9512265.1"/>
    </source>
</evidence>